<keyword evidence="1" id="KW-0285">Flavoprotein</keyword>
<dbReference type="SUPFAM" id="SSF141868">
    <property type="entry name" value="EAL domain-like"/>
    <property type="match status" value="1"/>
</dbReference>
<dbReference type="PANTHER" id="PTHR47429">
    <property type="entry name" value="PROTEIN TWIN LOV 1"/>
    <property type="match status" value="1"/>
</dbReference>
<evidence type="ECO:0000313" key="7">
    <source>
        <dbReference type="EMBL" id="GMA88863.1"/>
    </source>
</evidence>
<dbReference type="InterPro" id="IPR019278">
    <property type="entry name" value="DICT_dom"/>
</dbReference>
<dbReference type="Gene3D" id="3.30.450.20">
    <property type="entry name" value="PAS domain"/>
    <property type="match status" value="1"/>
</dbReference>
<feature type="compositionally biased region" description="Basic residues" evidence="4">
    <location>
        <begin position="422"/>
        <end position="440"/>
    </location>
</feature>
<organism evidence="7 8">
    <name type="scientific">Angustibacter aerolatus</name>
    <dbReference type="NCBI Taxonomy" id="1162965"/>
    <lineage>
        <taxon>Bacteria</taxon>
        <taxon>Bacillati</taxon>
        <taxon>Actinomycetota</taxon>
        <taxon>Actinomycetes</taxon>
        <taxon>Kineosporiales</taxon>
        <taxon>Kineosporiaceae</taxon>
    </lineage>
</organism>
<dbReference type="Pfam" id="PF10069">
    <property type="entry name" value="DICT"/>
    <property type="match status" value="1"/>
</dbReference>
<evidence type="ECO:0000256" key="1">
    <source>
        <dbReference type="ARBA" id="ARBA00022630"/>
    </source>
</evidence>
<dbReference type="CDD" id="cd00130">
    <property type="entry name" value="PAS"/>
    <property type="match status" value="1"/>
</dbReference>
<feature type="compositionally biased region" description="Basic residues" evidence="4">
    <location>
        <begin position="459"/>
        <end position="469"/>
    </location>
</feature>
<reference evidence="8" key="1">
    <citation type="journal article" date="2019" name="Int. J. Syst. Evol. Microbiol.">
        <title>The Global Catalogue of Microorganisms (GCM) 10K type strain sequencing project: providing services to taxonomists for standard genome sequencing and annotation.</title>
        <authorList>
            <consortium name="The Broad Institute Genomics Platform"/>
            <consortium name="The Broad Institute Genome Sequencing Center for Infectious Disease"/>
            <person name="Wu L."/>
            <person name="Ma J."/>
        </authorList>
    </citation>
    <scope>NUCLEOTIDE SEQUENCE [LARGE SCALE GENOMIC DNA]</scope>
    <source>
        <strain evidence="8">NBRC 108730</strain>
    </source>
</reference>
<keyword evidence="8" id="KW-1185">Reference proteome</keyword>
<evidence type="ECO:0000313" key="8">
    <source>
        <dbReference type="Proteomes" id="UP001157017"/>
    </source>
</evidence>
<dbReference type="PROSITE" id="PS50112">
    <property type="entry name" value="PAS"/>
    <property type="match status" value="1"/>
</dbReference>
<gene>
    <name evidence="7" type="ORF">GCM10025868_41130</name>
</gene>
<evidence type="ECO:0000259" key="5">
    <source>
        <dbReference type="PROSITE" id="PS50112"/>
    </source>
</evidence>
<keyword evidence="2" id="KW-0288">FMN</keyword>
<dbReference type="SMART" id="SM00091">
    <property type="entry name" value="PAS"/>
    <property type="match status" value="1"/>
</dbReference>
<feature type="compositionally biased region" description="Basic residues" evidence="4">
    <location>
        <begin position="383"/>
        <end position="403"/>
    </location>
</feature>
<evidence type="ECO:0000256" key="4">
    <source>
        <dbReference type="SAM" id="MobiDB-lite"/>
    </source>
</evidence>
<accession>A0ABQ6JNB0</accession>
<dbReference type="InterPro" id="IPR001633">
    <property type="entry name" value="EAL_dom"/>
</dbReference>
<dbReference type="InterPro" id="IPR035919">
    <property type="entry name" value="EAL_sf"/>
</dbReference>
<feature type="domain" description="EAL" evidence="6">
    <location>
        <begin position="1"/>
        <end position="71"/>
    </location>
</feature>
<name>A0ABQ6JNB0_9ACTN</name>
<dbReference type="PANTHER" id="PTHR47429:SF2">
    <property type="entry name" value="PROTEIN TWIN LOV 1"/>
    <property type="match status" value="1"/>
</dbReference>
<evidence type="ECO:0000256" key="3">
    <source>
        <dbReference type="ARBA" id="ARBA00022991"/>
    </source>
</evidence>
<dbReference type="Gene3D" id="3.20.20.450">
    <property type="entry name" value="EAL domain"/>
    <property type="match status" value="1"/>
</dbReference>
<comment type="caution">
    <text evidence="7">The sequence shown here is derived from an EMBL/GenBank/DDBJ whole genome shotgun (WGS) entry which is preliminary data.</text>
</comment>
<dbReference type="SUPFAM" id="SSF55785">
    <property type="entry name" value="PYP-like sensor domain (PAS domain)"/>
    <property type="match status" value="1"/>
</dbReference>
<dbReference type="Proteomes" id="UP001157017">
    <property type="component" value="Unassembled WGS sequence"/>
</dbReference>
<evidence type="ECO:0000256" key="2">
    <source>
        <dbReference type="ARBA" id="ARBA00022643"/>
    </source>
</evidence>
<dbReference type="InterPro" id="IPR000014">
    <property type="entry name" value="PAS"/>
</dbReference>
<feature type="region of interest" description="Disordered" evidence="4">
    <location>
        <begin position="368"/>
        <end position="469"/>
    </location>
</feature>
<evidence type="ECO:0008006" key="9">
    <source>
        <dbReference type="Google" id="ProtNLM"/>
    </source>
</evidence>
<dbReference type="InterPro" id="IPR035965">
    <property type="entry name" value="PAS-like_dom_sf"/>
</dbReference>
<dbReference type="Pfam" id="PF13426">
    <property type="entry name" value="PAS_9"/>
    <property type="match status" value="1"/>
</dbReference>
<evidence type="ECO:0000259" key="6">
    <source>
        <dbReference type="PROSITE" id="PS50883"/>
    </source>
</evidence>
<dbReference type="PROSITE" id="PS50883">
    <property type="entry name" value="EAL"/>
    <property type="match status" value="1"/>
</dbReference>
<proteinExistence type="predicted"/>
<feature type="compositionally biased region" description="Polar residues" evidence="4">
    <location>
        <begin position="521"/>
        <end position="530"/>
    </location>
</feature>
<protein>
    <recommendedName>
        <fullName evidence="9">PAS domain-containing protein</fullName>
    </recommendedName>
</protein>
<feature type="region of interest" description="Disordered" evidence="4">
    <location>
        <begin position="506"/>
        <end position="530"/>
    </location>
</feature>
<keyword evidence="3" id="KW-0157">Chromophore</keyword>
<sequence>MQDRPTADIAAVVNAVHAEAERSGTLVLAEGLETADHVLTARAYGATIGQGWHFARPGDLPAVGAVTAPTERETVRISPRRDGRADVSPFDAVARTRTPRAADKRLLIAVSKHLEAQAHAAGDSAIVLSAFQDVRFLTPATKRRYAALAESCAFVAALGEDVPADPLPGVRGGALTGRDPLLGEWDIAVLGPHFAACLVARDLGDEGPDMERRFEFVLSHDRELTIRVAGSMMTRVWPEPPVADLPQPPVTRVGALPGPRTPLGEATGTAALSEALPGHLLDAPLLQRALDAATTGITVSDARLPGQPLIWVNSAFARLSGQSADEVLGRNCRFLQGPGSDPRVIADISAAIAAGEGIHTRLLNYRQDGTPWWNEPEPEPGARRARRRHPLHRRAGRRHRTGRGRGPGDPPGVLRRPDRARQPHPARRRPARGARARTPSRRLDRAAVRRPRQLQGRQRPARPQRRRRACSRWSPSGCAACCGPTTCWPGRAATSSSCCSPTCRPRPRRWRSASRPASSTHCASRSCWTP</sequence>
<feature type="domain" description="PAS" evidence="5">
    <location>
        <begin position="282"/>
        <end position="355"/>
    </location>
</feature>
<dbReference type="EMBL" id="BSUZ01000001">
    <property type="protein sequence ID" value="GMA88863.1"/>
    <property type="molecule type" value="Genomic_DNA"/>
</dbReference>